<feature type="active site" evidence="9">
    <location>
        <position position="108"/>
    </location>
</feature>
<feature type="binding site" evidence="9">
    <location>
        <position position="49"/>
    </location>
    <ligand>
        <name>NADP(+)</name>
        <dbReference type="ChEBI" id="CHEBI:58349"/>
    </ligand>
</feature>
<feature type="binding site" evidence="9">
    <location>
        <position position="53"/>
    </location>
    <ligand>
        <name>NADP(+)</name>
        <dbReference type="ChEBI" id="CHEBI:58349"/>
    </ligand>
</feature>
<keyword evidence="4 9" id="KW-0028">Amino-acid biosynthesis</keyword>
<evidence type="ECO:0000256" key="3">
    <source>
        <dbReference type="ARBA" id="ARBA00010318"/>
    </source>
</evidence>
<feature type="binding site" evidence="9 10">
    <location>
        <position position="231"/>
    </location>
    <ligand>
        <name>Mg(2+)</name>
        <dbReference type="ChEBI" id="CHEBI:18420"/>
        <label>2</label>
    </ligand>
</feature>
<sequence>MAVEMQYEKDVQVAALQDKKIAVIGYGSQGHAHAQNLRDSGNDVIIGVRAGKSFDKAKEDGFATYSVAEATKLADVIMILAPDEIQADTYKEEIEPNLEAGNALGFAHGFNIHFEFIKAPADVDVFMVAPKGPGHLVRRTYEEGFGVPALYAVYQDATGNAKHIAMDWAKGVGSARVGLLETTFKEETEEDLFGEQAVLCGGLTALIEAGFEVLTEAGYAPELAYFEVLHEMKLIVDLIYEGGFKKMRQSISNTAEYGDYVSGPRVITDQVKENMKAVLGDIQSGKFANDFVDDYKAGRPKLQAYRDAAADLEIEKVGAELRKAMPFVGRNDDDNFKIYN</sequence>
<comment type="pathway">
    <text evidence="2 9">Amino-acid biosynthesis; L-isoleucine biosynthesis; L-isoleucine from 2-oxobutanoate: step 2/4.</text>
</comment>
<evidence type="ECO:0000313" key="13">
    <source>
        <dbReference type="EMBL" id="MDQ0223342.1"/>
    </source>
</evidence>
<comment type="similarity">
    <text evidence="3 9 10">Belongs to the ketol-acid reductoisomerase family.</text>
</comment>
<evidence type="ECO:0000256" key="5">
    <source>
        <dbReference type="ARBA" id="ARBA00022723"/>
    </source>
</evidence>
<feature type="binding site" evidence="9">
    <location>
        <begin position="26"/>
        <end position="29"/>
    </location>
    <ligand>
        <name>NADP(+)</name>
        <dbReference type="ChEBI" id="CHEBI:58349"/>
    </ligand>
</feature>
<feature type="domain" description="KARI N-terminal Rossmann" evidence="11">
    <location>
        <begin position="3"/>
        <end position="182"/>
    </location>
</feature>
<comment type="catalytic activity">
    <reaction evidence="9">
        <text>(2R,3R)-2,3-dihydroxy-3-methylpentanoate + NADP(+) = (S)-2-ethyl-2-hydroxy-3-oxobutanoate + NADPH + H(+)</text>
        <dbReference type="Rhea" id="RHEA:13493"/>
        <dbReference type="ChEBI" id="CHEBI:15378"/>
        <dbReference type="ChEBI" id="CHEBI:49256"/>
        <dbReference type="ChEBI" id="CHEBI:49258"/>
        <dbReference type="ChEBI" id="CHEBI:57783"/>
        <dbReference type="ChEBI" id="CHEBI:58349"/>
        <dbReference type="EC" id="1.1.1.86"/>
    </reaction>
</comment>
<keyword evidence="6 9" id="KW-0460">Magnesium</keyword>
<comment type="pathway">
    <text evidence="1 9">Amino-acid biosynthesis; L-valine biosynthesis; L-valine from pyruvate: step 2/4.</text>
</comment>
<dbReference type="RefSeq" id="WP_307122492.1">
    <property type="nucleotide sequence ID" value="NZ_JAUSTM010000024.1"/>
</dbReference>
<dbReference type="Pfam" id="PF07991">
    <property type="entry name" value="KARI_N"/>
    <property type="match status" value="1"/>
</dbReference>
<evidence type="ECO:0000256" key="1">
    <source>
        <dbReference type="ARBA" id="ARBA00004864"/>
    </source>
</evidence>
<dbReference type="PROSITE" id="PS51851">
    <property type="entry name" value="KARI_C"/>
    <property type="match status" value="1"/>
</dbReference>
<gene>
    <name evidence="9" type="primary">ilvC</name>
    <name evidence="13" type="ORF">J2S23_001917</name>
</gene>
<dbReference type="NCBIfam" id="NF004017">
    <property type="entry name" value="PRK05479.1"/>
    <property type="match status" value="1"/>
</dbReference>
<name>A0ABT9YUR2_9STRE</name>
<dbReference type="Pfam" id="PF01450">
    <property type="entry name" value="KARI_C"/>
    <property type="match status" value="1"/>
</dbReference>
<evidence type="ECO:0000313" key="14">
    <source>
        <dbReference type="Proteomes" id="UP001223079"/>
    </source>
</evidence>
<dbReference type="GO" id="GO:0004455">
    <property type="term" value="F:ketol-acid reductoisomerase activity"/>
    <property type="evidence" value="ECO:0007669"/>
    <property type="project" value="UniProtKB-EC"/>
</dbReference>
<dbReference type="InterPro" id="IPR008927">
    <property type="entry name" value="6-PGluconate_DH-like_C_sf"/>
</dbReference>
<keyword evidence="14" id="KW-1185">Reference proteome</keyword>
<feature type="domain" description="KARI C-terminal knotted" evidence="12">
    <location>
        <begin position="183"/>
        <end position="328"/>
    </location>
</feature>
<evidence type="ECO:0000259" key="12">
    <source>
        <dbReference type="PROSITE" id="PS51851"/>
    </source>
</evidence>
<evidence type="ECO:0000256" key="10">
    <source>
        <dbReference type="PROSITE-ProRule" id="PRU01198"/>
    </source>
</evidence>
<dbReference type="PIRSF" id="PIRSF000116">
    <property type="entry name" value="IlvC_gammaproteo"/>
    <property type="match status" value="1"/>
</dbReference>
<keyword evidence="9" id="KW-0521">NADP</keyword>
<dbReference type="EC" id="1.1.1.86" evidence="9"/>
<feature type="binding site" evidence="9 10">
    <location>
        <position position="227"/>
    </location>
    <ligand>
        <name>Mg(2+)</name>
        <dbReference type="ChEBI" id="CHEBI:18420"/>
        <label>2</label>
    </ligand>
</feature>
<dbReference type="PANTHER" id="PTHR21371:SF1">
    <property type="entry name" value="KETOL-ACID REDUCTOISOMERASE, MITOCHONDRIAL"/>
    <property type="match status" value="1"/>
</dbReference>
<feature type="binding site" evidence="9 10">
    <location>
        <position position="191"/>
    </location>
    <ligand>
        <name>Mg(2+)</name>
        <dbReference type="ChEBI" id="CHEBI:18420"/>
        <label>1</label>
    </ligand>
</feature>
<comment type="caution">
    <text evidence="9">Lacks conserved residue(s) required for the propagation of feature annotation.</text>
</comment>
<evidence type="ECO:0000256" key="7">
    <source>
        <dbReference type="ARBA" id="ARBA00023002"/>
    </source>
</evidence>
<reference evidence="13 14" key="1">
    <citation type="submission" date="2023-07" db="EMBL/GenBank/DDBJ databases">
        <title>Genomic Encyclopedia of Type Strains, Phase IV (KMG-IV): sequencing the most valuable type-strain genomes for metagenomic binning, comparative biology and taxonomic classification.</title>
        <authorList>
            <person name="Goeker M."/>
        </authorList>
    </citation>
    <scope>NUCLEOTIDE SEQUENCE [LARGE SCALE GENOMIC DNA]</scope>
    <source>
        <strain evidence="13 14">DSM 105143</strain>
    </source>
</reference>
<comment type="caution">
    <text evidence="13">The sequence shown here is derived from an EMBL/GenBank/DDBJ whole genome shotgun (WGS) entry which is preliminary data.</text>
</comment>
<dbReference type="HAMAP" id="MF_00435">
    <property type="entry name" value="IlvC"/>
    <property type="match status" value="1"/>
</dbReference>
<dbReference type="Gene3D" id="6.10.240.10">
    <property type="match status" value="1"/>
</dbReference>
<dbReference type="Proteomes" id="UP001223079">
    <property type="component" value="Unassembled WGS sequence"/>
</dbReference>
<dbReference type="InterPro" id="IPR000506">
    <property type="entry name" value="KARI_C"/>
</dbReference>
<dbReference type="PROSITE" id="PS51850">
    <property type="entry name" value="KARI_N"/>
    <property type="match status" value="1"/>
</dbReference>
<dbReference type="SUPFAM" id="SSF51735">
    <property type="entry name" value="NAD(P)-binding Rossmann-fold domains"/>
    <property type="match status" value="1"/>
</dbReference>
<evidence type="ECO:0000256" key="8">
    <source>
        <dbReference type="ARBA" id="ARBA00023304"/>
    </source>
</evidence>
<feature type="binding site" evidence="9 10">
    <location>
        <position position="191"/>
    </location>
    <ligand>
        <name>Mg(2+)</name>
        <dbReference type="ChEBI" id="CHEBI:18420"/>
        <label>2</label>
    </ligand>
</feature>
<dbReference type="InterPro" id="IPR036291">
    <property type="entry name" value="NAD(P)-bd_dom_sf"/>
</dbReference>
<dbReference type="SUPFAM" id="SSF48179">
    <property type="entry name" value="6-phosphogluconate dehydrogenase C-terminal domain-like"/>
    <property type="match status" value="1"/>
</dbReference>
<keyword evidence="7 9" id="KW-0560">Oxidoreductase</keyword>
<evidence type="ECO:0000259" key="11">
    <source>
        <dbReference type="PROSITE" id="PS51850"/>
    </source>
</evidence>
<feature type="binding site" evidence="9 10">
    <location>
        <position position="195"/>
    </location>
    <ligand>
        <name>Mg(2+)</name>
        <dbReference type="ChEBI" id="CHEBI:18420"/>
        <label>1</label>
    </ligand>
</feature>
<dbReference type="NCBIfam" id="NF009940">
    <property type="entry name" value="PRK13403.1"/>
    <property type="match status" value="1"/>
</dbReference>
<accession>A0ABT9YUR2</accession>
<organism evidence="13 14">
    <name type="scientific">Streptococcus moroccensis</name>
    <dbReference type="NCBI Taxonomy" id="1451356"/>
    <lineage>
        <taxon>Bacteria</taxon>
        <taxon>Bacillati</taxon>
        <taxon>Bacillota</taxon>
        <taxon>Bacilli</taxon>
        <taxon>Lactobacillales</taxon>
        <taxon>Streptococcaceae</taxon>
        <taxon>Streptococcus</taxon>
    </lineage>
</organism>
<keyword evidence="8 9" id="KW-0100">Branched-chain amino acid biosynthesis</keyword>
<dbReference type="NCBIfam" id="TIGR00465">
    <property type="entry name" value="ilvC"/>
    <property type="match status" value="1"/>
</dbReference>
<keyword evidence="5 9" id="KW-0479">Metal-binding</keyword>
<dbReference type="InterPro" id="IPR013116">
    <property type="entry name" value="KARI_N"/>
</dbReference>
<comment type="cofactor">
    <cofactor evidence="9">
        <name>Mg(2+)</name>
        <dbReference type="ChEBI" id="CHEBI:18420"/>
    </cofactor>
    <text evidence="9">Binds 2 magnesium ions per subunit.</text>
</comment>
<comment type="catalytic activity">
    <reaction evidence="9">
        <text>(2R)-2,3-dihydroxy-3-methylbutanoate + NADP(+) = (2S)-2-acetolactate + NADPH + H(+)</text>
        <dbReference type="Rhea" id="RHEA:22068"/>
        <dbReference type="ChEBI" id="CHEBI:15378"/>
        <dbReference type="ChEBI" id="CHEBI:49072"/>
        <dbReference type="ChEBI" id="CHEBI:57783"/>
        <dbReference type="ChEBI" id="CHEBI:58349"/>
        <dbReference type="ChEBI" id="CHEBI:58476"/>
        <dbReference type="EC" id="1.1.1.86"/>
    </reaction>
</comment>
<feature type="binding site" evidence="9 10">
    <location>
        <position position="252"/>
    </location>
    <ligand>
        <name>substrate</name>
    </ligand>
</feature>
<dbReference type="InterPro" id="IPR013023">
    <property type="entry name" value="KARI"/>
</dbReference>
<proteinExistence type="inferred from homology"/>
<dbReference type="InterPro" id="IPR014359">
    <property type="entry name" value="KARI_prok"/>
</dbReference>
<feature type="binding site" evidence="9">
    <location>
        <position position="134"/>
    </location>
    <ligand>
        <name>NADP(+)</name>
        <dbReference type="ChEBI" id="CHEBI:58349"/>
    </ligand>
</feature>
<dbReference type="PANTHER" id="PTHR21371">
    <property type="entry name" value="KETOL-ACID REDUCTOISOMERASE, MITOCHONDRIAL"/>
    <property type="match status" value="1"/>
</dbReference>
<dbReference type="Gene3D" id="3.40.50.720">
    <property type="entry name" value="NAD(P)-binding Rossmann-like Domain"/>
    <property type="match status" value="1"/>
</dbReference>
<protein>
    <recommendedName>
        <fullName evidence="9">Ketol-acid reductoisomerase (NADP(+))</fullName>
        <shortName evidence="9">KARI</shortName>
        <ecNumber evidence="9">1.1.1.86</ecNumber>
    </recommendedName>
    <alternativeName>
        <fullName evidence="9">Acetohydroxy-acid isomeroreductase</fullName>
        <shortName evidence="9">AHIR</shortName>
    </alternativeName>
    <alternativeName>
        <fullName evidence="9">Alpha-keto-beta-hydroxylacyl reductoisomerase</fullName>
    </alternativeName>
</protein>
<evidence type="ECO:0000256" key="9">
    <source>
        <dbReference type="HAMAP-Rule" id="MF_00435"/>
    </source>
</evidence>
<evidence type="ECO:0000256" key="4">
    <source>
        <dbReference type="ARBA" id="ARBA00022605"/>
    </source>
</evidence>
<dbReference type="EMBL" id="JAUSTM010000024">
    <property type="protein sequence ID" value="MDQ0223342.1"/>
    <property type="molecule type" value="Genomic_DNA"/>
</dbReference>
<comment type="function">
    <text evidence="9">Involved in the biosynthesis of branched-chain amino acids (BCAA). Catalyzes an alkyl-migration followed by a ketol-acid reduction of (S)-2-acetolactate (S2AL) to yield (R)-2,3-dihydroxy-isovalerate. In the isomerase reaction, S2AL is rearranged via a Mg-dependent methyl migration to produce 3-hydroxy-3-methyl-2-ketobutyrate (HMKB). In the reductase reaction, this 2-ketoacid undergoes a metal-dependent reduction by NADPH to yield (R)-2,3-dihydroxy-isovalerate.</text>
</comment>
<evidence type="ECO:0000256" key="6">
    <source>
        <dbReference type="ARBA" id="ARBA00022842"/>
    </source>
</evidence>
<evidence type="ECO:0000256" key="2">
    <source>
        <dbReference type="ARBA" id="ARBA00004885"/>
    </source>
</evidence>